<evidence type="ECO:0000313" key="2">
    <source>
        <dbReference type="Proteomes" id="UP000664477"/>
    </source>
</evidence>
<protein>
    <submittedName>
        <fullName evidence="1">Uncharacterized protein</fullName>
    </submittedName>
</protein>
<name>A0A939NKC2_PRORE</name>
<evidence type="ECO:0000313" key="1">
    <source>
        <dbReference type="EMBL" id="MBO1916279.1"/>
    </source>
</evidence>
<sequence>MDYPIRSTISDIEILKSQLRKCANLSRFKATGKERKLFTITHGAQPDYGQVYLIRNKHDNLLPLIGLERSINLNQFNIRRNKAIEILIINDYNQPVLYSPTDINPKSSALLNISEPSFFGFNSDYSKLIFKKG</sequence>
<dbReference type="AlphaFoldDB" id="A0A939NKC2"/>
<organism evidence="1 2">
    <name type="scientific">Providencia rettgeri</name>
    <dbReference type="NCBI Taxonomy" id="587"/>
    <lineage>
        <taxon>Bacteria</taxon>
        <taxon>Pseudomonadati</taxon>
        <taxon>Pseudomonadota</taxon>
        <taxon>Gammaproteobacteria</taxon>
        <taxon>Enterobacterales</taxon>
        <taxon>Morganellaceae</taxon>
        <taxon>Providencia</taxon>
    </lineage>
</organism>
<dbReference type="Proteomes" id="UP000664477">
    <property type="component" value="Unassembled WGS sequence"/>
</dbReference>
<proteinExistence type="predicted"/>
<gene>
    <name evidence="1" type="ORF">J4727_11980</name>
</gene>
<comment type="caution">
    <text evidence="1">The sequence shown here is derived from an EMBL/GenBank/DDBJ whole genome shotgun (WGS) entry which is preliminary data.</text>
</comment>
<dbReference type="EMBL" id="JAGETQ010000062">
    <property type="protein sequence ID" value="MBO1916279.1"/>
    <property type="molecule type" value="Genomic_DNA"/>
</dbReference>
<reference evidence="1" key="1">
    <citation type="submission" date="2021-03" db="EMBL/GenBank/DDBJ databases">
        <title>Molecular epidemiology and mechanisms of colistin and carbapenem resistance in Enterobacteriaceae from clinical isolates, the environment and porcine samples in Pretoria, South Africa.</title>
        <authorList>
            <person name="Bogoshi D."/>
            <person name="Mbelle N.M."/>
            <person name="Naidoo V."/>
            <person name="Osei Sekyere J."/>
        </authorList>
    </citation>
    <scope>NUCLEOTIDE SEQUENCE</scope>
    <source>
        <strain evidence="1">C052</strain>
    </source>
</reference>
<accession>A0A939NKC2</accession>